<evidence type="ECO:0000313" key="1">
    <source>
        <dbReference type="EMBL" id="GFA88444.1"/>
    </source>
</evidence>
<dbReference type="EMBL" id="BKCJ010507103">
    <property type="protein sequence ID" value="GFA88444.1"/>
    <property type="molecule type" value="Genomic_DNA"/>
</dbReference>
<sequence>KVLDWGEDGYHATAEILALRKSFSQEVEVWQKLDHPNVTKNLSPSILKCCPSSLANIIKKCWNVNPENRPQMVYVVKMLEEIDTSKGGGVLPEDKAANGCFFLQRPRGP</sequence>
<proteinExistence type="predicted"/>
<accession>A0A699KHG6</accession>
<dbReference type="AlphaFoldDB" id="A0A699KHG6"/>
<dbReference type="PANTHER" id="PTHR44329:SF271">
    <property type="entry name" value="ATMRK1"/>
    <property type="match status" value="1"/>
</dbReference>
<dbReference type="GO" id="GO:0005886">
    <property type="term" value="C:plasma membrane"/>
    <property type="evidence" value="ECO:0007669"/>
    <property type="project" value="TreeGrafter"/>
</dbReference>
<keyword evidence="1" id="KW-0418">Kinase</keyword>
<dbReference type="Gene3D" id="1.10.510.10">
    <property type="entry name" value="Transferase(Phosphotransferase) domain 1"/>
    <property type="match status" value="1"/>
</dbReference>
<organism evidence="1">
    <name type="scientific">Tanacetum cinerariifolium</name>
    <name type="common">Dalmatian daisy</name>
    <name type="synonym">Chrysanthemum cinerariifolium</name>
    <dbReference type="NCBI Taxonomy" id="118510"/>
    <lineage>
        <taxon>Eukaryota</taxon>
        <taxon>Viridiplantae</taxon>
        <taxon>Streptophyta</taxon>
        <taxon>Embryophyta</taxon>
        <taxon>Tracheophyta</taxon>
        <taxon>Spermatophyta</taxon>
        <taxon>Magnoliopsida</taxon>
        <taxon>eudicotyledons</taxon>
        <taxon>Gunneridae</taxon>
        <taxon>Pentapetalae</taxon>
        <taxon>asterids</taxon>
        <taxon>campanulids</taxon>
        <taxon>Asterales</taxon>
        <taxon>Asteraceae</taxon>
        <taxon>Asteroideae</taxon>
        <taxon>Anthemideae</taxon>
        <taxon>Anthemidinae</taxon>
        <taxon>Tanacetum</taxon>
    </lineage>
</organism>
<dbReference type="PANTHER" id="PTHR44329">
    <property type="entry name" value="SERINE/THREONINE-PROTEIN KINASE TNNI3K-RELATED"/>
    <property type="match status" value="1"/>
</dbReference>
<dbReference type="InterPro" id="IPR011009">
    <property type="entry name" value="Kinase-like_dom_sf"/>
</dbReference>
<dbReference type="InterPro" id="IPR051681">
    <property type="entry name" value="Ser/Thr_Kinases-Pseudokinases"/>
</dbReference>
<comment type="caution">
    <text evidence="1">The sequence shown here is derived from an EMBL/GenBank/DDBJ whole genome shotgun (WGS) entry which is preliminary data.</text>
</comment>
<dbReference type="GO" id="GO:0004674">
    <property type="term" value="F:protein serine/threonine kinase activity"/>
    <property type="evidence" value="ECO:0007669"/>
    <property type="project" value="TreeGrafter"/>
</dbReference>
<keyword evidence="1" id="KW-0808">Transferase</keyword>
<protein>
    <submittedName>
        <fullName evidence="1">Serine/threonine-protein kinase HT1-like</fullName>
    </submittedName>
</protein>
<feature type="non-terminal residue" evidence="1">
    <location>
        <position position="1"/>
    </location>
</feature>
<dbReference type="SUPFAM" id="SSF56112">
    <property type="entry name" value="Protein kinase-like (PK-like)"/>
    <property type="match status" value="1"/>
</dbReference>
<name>A0A699KHG6_TANCI</name>
<gene>
    <name evidence="1" type="ORF">Tci_660416</name>
</gene>
<reference evidence="1" key="1">
    <citation type="journal article" date="2019" name="Sci. Rep.">
        <title>Draft genome of Tanacetum cinerariifolium, the natural source of mosquito coil.</title>
        <authorList>
            <person name="Yamashiro T."/>
            <person name="Shiraishi A."/>
            <person name="Satake H."/>
            <person name="Nakayama K."/>
        </authorList>
    </citation>
    <scope>NUCLEOTIDE SEQUENCE</scope>
</reference>